<reference evidence="8 9" key="1">
    <citation type="submission" date="2016-10" db="EMBL/GenBank/DDBJ databases">
        <authorList>
            <person name="Varghese N."/>
            <person name="Submissions S."/>
        </authorList>
    </citation>
    <scope>NUCLEOTIDE SEQUENCE [LARGE SCALE GENOMIC DNA]</scope>
    <source>
        <strain evidence="8 9">IBRC-M10081</strain>
    </source>
</reference>
<feature type="signal peptide" evidence="6">
    <location>
        <begin position="1"/>
        <end position="26"/>
    </location>
</feature>
<dbReference type="InterPro" id="IPR023765">
    <property type="entry name" value="SBP_5_CS"/>
</dbReference>
<name>A0A662Z7N1_9STAP</name>
<dbReference type="EMBL" id="FOIT01000008">
    <property type="protein sequence ID" value="SEW19626.1"/>
    <property type="molecule type" value="Genomic_DNA"/>
</dbReference>
<dbReference type="Gene3D" id="3.90.76.10">
    <property type="entry name" value="Dipeptide-binding Protein, Domain 1"/>
    <property type="match status" value="1"/>
</dbReference>
<dbReference type="GO" id="GO:0043190">
    <property type="term" value="C:ATP-binding cassette (ABC) transporter complex"/>
    <property type="evidence" value="ECO:0007669"/>
    <property type="project" value="InterPro"/>
</dbReference>
<comment type="similarity">
    <text evidence="2">Belongs to the bacterial solute-binding protein 5 family.</text>
</comment>
<evidence type="ECO:0000256" key="5">
    <source>
        <dbReference type="SAM" id="Coils"/>
    </source>
</evidence>
<dbReference type="GO" id="GO:0042597">
    <property type="term" value="C:periplasmic space"/>
    <property type="evidence" value="ECO:0007669"/>
    <property type="project" value="UniProtKB-ARBA"/>
</dbReference>
<dbReference type="PANTHER" id="PTHR30290">
    <property type="entry name" value="PERIPLASMIC BINDING COMPONENT OF ABC TRANSPORTER"/>
    <property type="match status" value="1"/>
</dbReference>
<feature type="chain" id="PRO_5024961581" evidence="6">
    <location>
        <begin position="27"/>
        <end position="515"/>
    </location>
</feature>
<dbReference type="InterPro" id="IPR039424">
    <property type="entry name" value="SBP_5"/>
</dbReference>
<evidence type="ECO:0000256" key="3">
    <source>
        <dbReference type="ARBA" id="ARBA00022448"/>
    </source>
</evidence>
<evidence type="ECO:0000259" key="7">
    <source>
        <dbReference type="Pfam" id="PF00496"/>
    </source>
</evidence>
<evidence type="ECO:0000256" key="2">
    <source>
        <dbReference type="ARBA" id="ARBA00005695"/>
    </source>
</evidence>
<accession>A0A662Z7N1</accession>
<keyword evidence="9" id="KW-1185">Reference proteome</keyword>
<dbReference type="Gene3D" id="3.40.190.10">
    <property type="entry name" value="Periplasmic binding protein-like II"/>
    <property type="match status" value="1"/>
</dbReference>
<dbReference type="Pfam" id="PF00496">
    <property type="entry name" value="SBP_bac_5"/>
    <property type="match status" value="1"/>
</dbReference>
<keyword evidence="3" id="KW-0813">Transport</keyword>
<evidence type="ECO:0000256" key="4">
    <source>
        <dbReference type="ARBA" id="ARBA00022729"/>
    </source>
</evidence>
<dbReference type="SUPFAM" id="SSF53850">
    <property type="entry name" value="Periplasmic binding protein-like II"/>
    <property type="match status" value="1"/>
</dbReference>
<dbReference type="InterPro" id="IPR000914">
    <property type="entry name" value="SBP_5_dom"/>
</dbReference>
<keyword evidence="5" id="KW-0175">Coiled coil</keyword>
<evidence type="ECO:0000256" key="1">
    <source>
        <dbReference type="ARBA" id="ARBA00004193"/>
    </source>
</evidence>
<gene>
    <name evidence="8" type="ORF">SAMN05192557_2102</name>
</gene>
<dbReference type="PROSITE" id="PS01040">
    <property type="entry name" value="SBP_BACTERIAL_5"/>
    <property type="match status" value="1"/>
</dbReference>
<dbReference type="AlphaFoldDB" id="A0A662Z7N1"/>
<dbReference type="OrthoDB" id="9771733at2"/>
<evidence type="ECO:0000256" key="6">
    <source>
        <dbReference type="SAM" id="SignalP"/>
    </source>
</evidence>
<feature type="coiled-coil region" evidence="5">
    <location>
        <begin position="434"/>
        <end position="465"/>
    </location>
</feature>
<proteinExistence type="inferred from homology"/>
<dbReference type="CDD" id="cd08498">
    <property type="entry name" value="PBP2_NikA_DppA_OppA_like_2"/>
    <property type="match status" value="1"/>
</dbReference>
<dbReference type="GO" id="GO:0015833">
    <property type="term" value="P:peptide transport"/>
    <property type="evidence" value="ECO:0007669"/>
    <property type="project" value="TreeGrafter"/>
</dbReference>
<protein>
    <submittedName>
        <fullName evidence="8">Peptide/nickel transport system substrate-binding protein</fullName>
    </submittedName>
</protein>
<evidence type="ECO:0000313" key="9">
    <source>
        <dbReference type="Proteomes" id="UP000243605"/>
    </source>
</evidence>
<comment type="subcellular location">
    <subcellularLocation>
        <location evidence="1">Cell membrane</location>
        <topology evidence="1">Lipid-anchor</topology>
    </subcellularLocation>
</comment>
<dbReference type="InterPro" id="IPR030678">
    <property type="entry name" value="Peptide/Ni-bd"/>
</dbReference>
<dbReference type="PANTHER" id="PTHR30290:SF9">
    <property type="entry name" value="OLIGOPEPTIDE-BINDING PROTEIN APPA"/>
    <property type="match status" value="1"/>
</dbReference>
<keyword evidence="4 6" id="KW-0732">Signal</keyword>
<sequence length="515" mass="58468">MKLNFKKVLGVSLMSVFALGAVHSLADVENVSAQDDDTLTIALGTDMVTFDIHNHVNTSTEAIHINMFNYLFKRNVETGEIEMDLAESYEIIDDTSWEVTLKEGIPFHNGEILDSEDVKYTLERVSSDSTLLEHSNYAVIDEIEVIDDLTFIIHTETPDPALLNRLARIGSGILPVDYIEENGFDHFLSNPVGTGPYQYVNWIRDDRLELEKFDEYFGGDISEWENVTFRVIPENSTRVSELLTGGVDIAVNIPPSEWERVDDNNDTYLAQTDSNRAMMIFVRHTEGWPTADKAVREAMDLAIDNQAITDHLLGGAGTPTITRVSPGTFGFAEELSDTYNYDPERARELLAEAGYENGLDIKLHSPRGRYLQDAEIAQMIVGMWSQVGINAELEFHEWSNFVELRNAGNNEDAFILALGNSMFDAFNALDWYDYERFEGQIDFYNEELEELLADAAQNMDLEEREQQYIEAQHLIAEEVVHPVLHLESINMGVSERVDYTPTMDEMIYIHTITKK</sequence>
<dbReference type="Gene3D" id="3.10.105.10">
    <property type="entry name" value="Dipeptide-binding Protein, Domain 3"/>
    <property type="match status" value="1"/>
</dbReference>
<organism evidence="8 9">
    <name type="scientific">Aliicoccus persicus</name>
    <dbReference type="NCBI Taxonomy" id="930138"/>
    <lineage>
        <taxon>Bacteria</taxon>
        <taxon>Bacillati</taxon>
        <taxon>Bacillota</taxon>
        <taxon>Bacilli</taxon>
        <taxon>Bacillales</taxon>
        <taxon>Staphylococcaceae</taxon>
        <taxon>Aliicoccus</taxon>
    </lineage>
</organism>
<evidence type="ECO:0000313" key="8">
    <source>
        <dbReference type="EMBL" id="SEW19626.1"/>
    </source>
</evidence>
<dbReference type="GO" id="GO:1904680">
    <property type="term" value="F:peptide transmembrane transporter activity"/>
    <property type="evidence" value="ECO:0007669"/>
    <property type="project" value="TreeGrafter"/>
</dbReference>
<dbReference type="PIRSF" id="PIRSF002741">
    <property type="entry name" value="MppA"/>
    <property type="match status" value="1"/>
</dbReference>
<dbReference type="Proteomes" id="UP000243605">
    <property type="component" value="Unassembled WGS sequence"/>
</dbReference>
<feature type="domain" description="Solute-binding protein family 5" evidence="7">
    <location>
        <begin position="80"/>
        <end position="434"/>
    </location>
</feature>